<comment type="subcellular location">
    <subcellularLocation>
        <location evidence="1 7">Cell membrane</location>
        <topology evidence="1 7">Multi-pass membrane protein</topology>
    </subcellularLocation>
</comment>
<keyword evidence="3 7" id="KW-1003">Cell membrane</keyword>
<feature type="transmembrane region" description="Helical" evidence="7">
    <location>
        <begin position="56"/>
        <end position="77"/>
    </location>
</feature>
<evidence type="ECO:0000256" key="4">
    <source>
        <dbReference type="ARBA" id="ARBA00022692"/>
    </source>
</evidence>
<evidence type="ECO:0000256" key="2">
    <source>
        <dbReference type="ARBA" id="ARBA00010792"/>
    </source>
</evidence>
<evidence type="ECO:0000259" key="8">
    <source>
        <dbReference type="Pfam" id="PF09335"/>
    </source>
</evidence>
<proteinExistence type="inferred from homology"/>
<evidence type="ECO:0000256" key="5">
    <source>
        <dbReference type="ARBA" id="ARBA00022989"/>
    </source>
</evidence>
<dbReference type="PANTHER" id="PTHR30353">
    <property type="entry name" value="INNER MEMBRANE PROTEIN DEDA-RELATED"/>
    <property type="match status" value="1"/>
</dbReference>
<dbReference type="PANTHER" id="PTHR30353:SF15">
    <property type="entry name" value="INNER MEMBRANE PROTEIN YABI"/>
    <property type="match status" value="1"/>
</dbReference>
<dbReference type="GO" id="GO:0005886">
    <property type="term" value="C:plasma membrane"/>
    <property type="evidence" value="ECO:0007669"/>
    <property type="project" value="UniProtKB-SubCell"/>
</dbReference>
<sequence>MSRLTAWLLGLPGILVYASVGALVFAEDALFLGFVIPGETAAVLGGVAVSRGHATLPTMIVVVVASAVLGDTVGYAVGRHLGPRLMDSRLLCRHRERVERARRLLARRGGVAVLLGRFVAFLRALVPALAGAARMPYGTFLFFNALGALIWGTGTVLLGHLAGRSYDLLERTFGRFAALTVVGLVVIGLVGWRIRRHRSDHRIRQHRSDQRSDRPGRNGR</sequence>
<reference evidence="9 10" key="1">
    <citation type="submission" date="2020-08" db="EMBL/GenBank/DDBJ databases">
        <title>Sequencing the genomes of 1000 actinobacteria strains.</title>
        <authorList>
            <person name="Klenk H.-P."/>
        </authorList>
    </citation>
    <scope>NUCLEOTIDE SEQUENCE [LARGE SCALE GENOMIC DNA]</scope>
    <source>
        <strain evidence="9 10">DSM 45886</strain>
    </source>
</reference>
<keyword evidence="10" id="KW-1185">Reference proteome</keyword>
<protein>
    <submittedName>
        <fullName evidence="9">Membrane protein DedA with SNARE-associated domain</fullName>
    </submittedName>
</protein>
<dbReference type="InterPro" id="IPR032818">
    <property type="entry name" value="DedA-like"/>
</dbReference>
<feature type="transmembrane region" description="Helical" evidence="7">
    <location>
        <begin position="111"/>
        <end position="133"/>
    </location>
</feature>
<dbReference type="Pfam" id="PF09335">
    <property type="entry name" value="VTT_dom"/>
    <property type="match status" value="1"/>
</dbReference>
<evidence type="ECO:0000313" key="10">
    <source>
        <dbReference type="Proteomes" id="UP000578819"/>
    </source>
</evidence>
<dbReference type="AlphaFoldDB" id="A0A7W7SW21"/>
<dbReference type="RefSeq" id="WP_184537971.1">
    <property type="nucleotide sequence ID" value="NZ_JACHJW010000001.1"/>
</dbReference>
<dbReference type="EMBL" id="JACHJW010000001">
    <property type="protein sequence ID" value="MBB4962035.1"/>
    <property type="molecule type" value="Genomic_DNA"/>
</dbReference>
<comment type="similarity">
    <text evidence="2 7">Belongs to the DedA family.</text>
</comment>
<dbReference type="Proteomes" id="UP000578819">
    <property type="component" value="Unassembled WGS sequence"/>
</dbReference>
<keyword evidence="6 7" id="KW-0472">Membrane</keyword>
<organism evidence="9 10">
    <name type="scientific">Micromonospora polyrhachis</name>
    <dbReference type="NCBI Taxonomy" id="1282883"/>
    <lineage>
        <taxon>Bacteria</taxon>
        <taxon>Bacillati</taxon>
        <taxon>Actinomycetota</taxon>
        <taxon>Actinomycetes</taxon>
        <taxon>Micromonosporales</taxon>
        <taxon>Micromonosporaceae</taxon>
        <taxon>Micromonospora</taxon>
    </lineage>
</organism>
<evidence type="ECO:0000256" key="7">
    <source>
        <dbReference type="RuleBase" id="RU367016"/>
    </source>
</evidence>
<comment type="caution">
    <text evidence="9">The sequence shown here is derived from an EMBL/GenBank/DDBJ whole genome shotgun (WGS) entry which is preliminary data.</text>
</comment>
<evidence type="ECO:0000256" key="1">
    <source>
        <dbReference type="ARBA" id="ARBA00004651"/>
    </source>
</evidence>
<feature type="transmembrane region" description="Helical" evidence="7">
    <location>
        <begin position="140"/>
        <end position="161"/>
    </location>
</feature>
<evidence type="ECO:0000256" key="3">
    <source>
        <dbReference type="ARBA" id="ARBA00022475"/>
    </source>
</evidence>
<accession>A0A7W7SW21</accession>
<keyword evidence="5 7" id="KW-1133">Transmembrane helix</keyword>
<keyword evidence="4 7" id="KW-0812">Transmembrane</keyword>
<feature type="domain" description="VTT" evidence="8">
    <location>
        <begin position="36"/>
        <end position="160"/>
    </location>
</feature>
<evidence type="ECO:0000256" key="6">
    <source>
        <dbReference type="ARBA" id="ARBA00023136"/>
    </source>
</evidence>
<name>A0A7W7SW21_9ACTN</name>
<feature type="transmembrane region" description="Helical" evidence="7">
    <location>
        <begin position="173"/>
        <end position="194"/>
    </location>
</feature>
<evidence type="ECO:0000313" key="9">
    <source>
        <dbReference type="EMBL" id="MBB4962035.1"/>
    </source>
</evidence>
<feature type="transmembrane region" description="Helical" evidence="7">
    <location>
        <begin position="28"/>
        <end position="49"/>
    </location>
</feature>
<dbReference type="InterPro" id="IPR032816">
    <property type="entry name" value="VTT_dom"/>
</dbReference>
<gene>
    <name evidence="9" type="ORF">FHR38_005768</name>
</gene>